<name>A0A9N9INJ9_9GLOM</name>
<dbReference type="Proteomes" id="UP000789570">
    <property type="component" value="Unassembled WGS sequence"/>
</dbReference>
<sequence>GDCVSENPWCKMKRRKSCLCELYLLLNNNKTCPSTELSLGHGIWEVSICKHDLVKVLFMDLGVRNVNIISLERVVTFCAEASQQIRTQ</sequence>
<protein>
    <submittedName>
        <fullName evidence="1">12319_t:CDS:1</fullName>
    </submittedName>
</protein>
<accession>A0A9N9INJ9</accession>
<reference evidence="1" key="1">
    <citation type="submission" date="2021-06" db="EMBL/GenBank/DDBJ databases">
        <authorList>
            <person name="Kallberg Y."/>
            <person name="Tangrot J."/>
            <person name="Rosling A."/>
        </authorList>
    </citation>
    <scope>NUCLEOTIDE SEQUENCE</scope>
    <source>
        <strain evidence="1">UK204</strain>
    </source>
</reference>
<keyword evidence="2" id="KW-1185">Reference proteome</keyword>
<proteinExistence type="predicted"/>
<comment type="caution">
    <text evidence="1">The sequence shown here is derived from an EMBL/GenBank/DDBJ whole genome shotgun (WGS) entry which is preliminary data.</text>
</comment>
<gene>
    <name evidence="1" type="ORF">FCALED_LOCUS15703</name>
</gene>
<evidence type="ECO:0000313" key="2">
    <source>
        <dbReference type="Proteomes" id="UP000789570"/>
    </source>
</evidence>
<organism evidence="1 2">
    <name type="scientific">Funneliformis caledonium</name>
    <dbReference type="NCBI Taxonomy" id="1117310"/>
    <lineage>
        <taxon>Eukaryota</taxon>
        <taxon>Fungi</taxon>
        <taxon>Fungi incertae sedis</taxon>
        <taxon>Mucoromycota</taxon>
        <taxon>Glomeromycotina</taxon>
        <taxon>Glomeromycetes</taxon>
        <taxon>Glomerales</taxon>
        <taxon>Glomeraceae</taxon>
        <taxon>Funneliformis</taxon>
    </lineage>
</organism>
<evidence type="ECO:0000313" key="1">
    <source>
        <dbReference type="EMBL" id="CAG8742191.1"/>
    </source>
</evidence>
<dbReference type="AlphaFoldDB" id="A0A9N9INJ9"/>
<dbReference type="EMBL" id="CAJVPQ010015292">
    <property type="protein sequence ID" value="CAG8742191.1"/>
    <property type="molecule type" value="Genomic_DNA"/>
</dbReference>
<feature type="non-terminal residue" evidence="1">
    <location>
        <position position="88"/>
    </location>
</feature>